<dbReference type="InterPro" id="IPR009057">
    <property type="entry name" value="Homeodomain-like_sf"/>
</dbReference>
<feature type="transmembrane region" description="Helical" evidence="4">
    <location>
        <begin position="6"/>
        <end position="31"/>
    </location>
</feature>
<gene>
    <name evidence="6" type="ORF">PTI45_03876</name>
</gene>
<dbReference type="Gene3D" id="1.10.10.60">
    <property type="entry name" value="Homeodomain-like"/>
    <property type="match status" value="2"/>
</dbReference>
<dbReference type="SMART" id="SM00342">
    <property type="entry name" value="HTH_ARAC"/>
    <property type="match status" value="1"/>
</dbReference>
<sequence length="811" mass="93181">MLSKYLYRLFLIMVILGSLPVLVIGIFSYTLAAGDVEQKVQDGNAQLLNETQLRVDQVLKTLQLSAVQYVNSPFVTETMKQPLQSGDFEKIRNLTTGFNNLQTITSLDQIRLINFEHNWVVSGTSFSQVSDAEDQSVLRSYRHNRNSMFWVTDTSIANNGYTSNIDMISEEELDSGSPEKETKVTSMVFKIPLLPSTGEPRGLLVLDIANDEIDNWVTSSTRLGQIYVFDQYQQEFLDNGQSTQYPGLQNEVFAHVHQGERQGFFNWKSEGEEVGVTYSSSTLNGWVYVSVVSIGQITSQTRKIAVLTISVCVAMLLLTALLAFLSSRRMYSPVSKLMQLLGASDSVDYTGRLKAEEPSTDTGYRRLWLGYRKGLAGDQHKPVKRRDEFAYIGEQVERMRLTGRELEEQIREQVPQLRELSVIKLISGQIPANEFERRRLIYGFPESVRSMAVLVLQIDTVQGTRYEETDRELLLFAINNMVSELISVEHRFSPVLIEQSQVSILVQPADNEDATSWYHSQAERVRTQIQDYLSLSVSIGISRPFEHYQGAPDAYGEGLEALKQRMSLGNKLIIHFEDIDHSTPMEVAVYTQLKQLEDRIIQSLQNGDYEQTPLYFDEYIRHVMDKEIHFRDYPVLLTQLAARVYEMVQQKGGTVNGVLGKKASLHRLLELQTVEEIRHWFTHALFEPLQQFLQSQSESQYINIADQMIQIIQQRYEQDLSLEMCAEQLNFHPVYLSRVFKKETGIKFSDYVAEYRMNQAKKWLETTDWRIADIAEKLSYSNTTAFIRIFRKIVGTTPGKYREEHRSRKLI</sequence>
<name>A0A1E3KZ54_9BACL</name>
<keyword evidence="4" id="KW-1133">Transmembrane helix</keyword>
<feature type="transmembrane region" description="Helical" evidence="4">
    <location>
        <begin position="304"/>
        <end position="325"/>
    </location>
</feature>
<dbReference type="PATRIC" id="fig|1886670.3.peg.3904"/>
<dbReference type="PANTHER" id="PTHR43280">
    <property type="entry name" value="ARAC-FAMILY TRANSCRIPTIONAL REGULATOR"/>
    <property type="match status" value="1"/>
</dbReference>
<dbReference type="AlphaFoldDB" id="A0A1E3KZ54"/>
<keyword evidence="3" id="KW-0804">Transcription</keyword>
<dbReference type="Pfam" id="PF12833">
    <property type="entry name" value="HTH_18"/>
    <property type="match status" value="1"/>
</dbReference>
<dbReference type="InterPro" id="IPR020449">
    <property type="entry name" value="Tscrpt_reg_AraC-type_HTH"/>
</dbReference>
<reference evidence="6 7" key="1">
    <citation type="submission" date="2016-08" db="EMBL/GenBank/DDBJ databases">
        <title>Genome sequencing of Paenibacillus sp. TI45-13ar, isolated from Korean traditional nuruk.</title>
        <authorList>
            <person name="Kim S.-J."/>
        </authorList>
    </citation>
    <scope>NUCLEOTIDE SEQUENCE [LARGE SCALE GENOMIC DNA]</scope>
    <source>
        <strain evidence="6 7">TI45-13ar</strain>
    </source>
</reference>
<evidence type="ECO:0000313" key="7">
    <source>
        <dbReference type="Proteomes" id="UP000094578"/>
    </source>
</evidence>
<evidence type="ECO:0000259" key="5">
    <source>
        <dbReference type="PROSITE" id="PS01124"/>
    </source>
</evidence>
<dbReference type="InterPro" id="IPR018060">
    <property type="entry name" value="HTH_AraC"/>
</dbReference>
<accession>A0A1E3KZ54</accession>
<keyword evidence="2" id="KW-0238">DNA-binding</keyword>
<keyword evidence="7" id="KW-1185">Reference proteome</keyword>
<dbReference type="PROSITE" id="PS01124">
    <property type="entry name" value="HTH_ARAC_FAMILY_2"/>
    <property type="match status" value="1"/>
</dbReference>
<dbReference type="SUPFAM" id="SSF46689">
    <property type="entry name" value="Homeodomain-like"/>
    <property type="match status" value="2"/>
</dbReference>
<dbReference type="GO" id="GO:0043565">
    <property type="term" value="F:sequence-specific DNA binding"/>
    <property type="evidence" value="ECO:0007669"/>
    <property type="project" value="InterPro"/>
</dbReference>
<dbReference type="Pfam" id="PF17853">
    <property type="entry name" value="GGDEF_2"/>
    <property type="match status" value="1"/>
</dbReference>
<dbReference type="Proteomes" id="UP000094578">
    <property type="component" value="Unassembled WGS sequence"/>
</dbReference>
<protein>
    <submittedName>
        <fullName evidence="6">Putative HTH-type transcriptional regulator YtdP</fullName>
    </submittedName>
</protein>
<evidence type="ECO:0000256" key="4">
    <source>
        <dbReference type="SAM" id="Phobius"/>
    </source>
</evidence>
<dbReference type="GO" id="GO:0003700">
    <property type="term" value="F:DNA-binding transcription factor activity"/>
    <property type="evidence" value="ECO:0007669"/>
    <property type="project" value="InterPro"/>
</dbReference>
<proteinExistence type="predicted"/>
<dbReference type="PRINTS" id="PR00032">
    <property type="entry name" value="HTHARAC"/>
</dbReference>
<keyword evidence="4" id="KW-0472">Membrane</keyword>
<feature type="domain" description="HTH araC/xylS-type" evidence="5">
    <location>
        <begin position="706"/>
        <end position="804"/>
    </location>
</feature>
<evidence type="ECO:0000256" key="2">
    <source>
        <dbReference type="ARBA" id="ARBA00023125"/>
    </source>
</evidence>
<dbReference type="STRING" id="1886670.PTI45_03876"/>
<evidence type="ECO:0000313" key="6">
    <source>
        <dbReference type="EMBL" id="ODP26774.1"/>
    </source>
</evidence>
<dbReference type="EMBL" id="MDER01000075">
    <property type="protein sequence ID" value="ODP26774.1"/>
    <property type="molecule type" value="Genomic_DNA"/>
</dbReference>
<evidence type="ECO:0000256" key="3">
    <source>
        <dbReference type="ARBA" id="ARBA00023163"/>
    </source>
</evidence>
<dbReference type="PANTHER" id="PTHR43280:SF10">
    <property type="entry name" value="REGULATORY PROTEIN POCR"/>
    <property type="match status" value="1"/>
</dbReference>
<evidence type="ECO:0000256" key="1">
    <source>
        <dbReference type="ARBA" id="ARBA00023015"/>
    </source>
</evidence>
<organism evidence="6 7">
    <name type="scientific">Paenibacillus nuruki</name>
    <dbReference type="NCBI Taxonomy" id="1886670"/>
    <lineage>
        <taxon>Bacteria</taxon>
        <taxon>Bacillati</taxon>
        <taxon>Bacillota</taxon>
        <taxon>Bacilli</taxon>
        <taxon>Bacillales</taxon>
        <taxon>Paenibacillaceae</taxon>
        <taxon>Paenibacillus</taxon>
    </lineage>
</organism>
<keyword evidence="4" id="KW-0812">Transmembrane</keyword>
<dbReference type="InterPro" id="IPR041522">
    <property type="entry name" value="CdaR_GGDEF"/>
</dbReference>
<comment type="caution">
    <text evidence="6">The sequence shown here is derived from an EMBL/GenBank/DDBJ whole genome shotgun (WGS) entry which is preliminary data.</text>
</comment>
<keyword evidence="1" id="KW-0805">Transcription regulation</keyword>